<feature type="domain" description="DUF5808" evidence="2">
    <location>
        <begin position="56"/>
        <end position="81"/>
    </location>
</feature>
<reference evidence="3 4" key="1">
    <citation type="journal article" date="2012" name="Front. Microbiol.">
        <title>Redundancy and modularity in membrane-associated dissimilatory nitrate reduction in Bacillus.</title>
        <authorList>
            <person name="Heylen K."/>
            <person name="Keltjens J."/>
        </authorList>
    </citation>
    <scope>NUCLEOTIDE SEQUENCE [LARGE SCALE GENOMIC DNA]</scope>
    <source>
        <strain evidence="4">LMG 21833T</strain>
    </source>
</reference>
<name>K6BUV9_9BACI</name>
<keyword evidence="1" id="KW-1133">Transmembrane helix</keyword>
<dbReference type="PATRIC" id="fig|1117379.3.peg.5147"/>
<organism evidence="3 4">
    <name type="scientific">Neobacillus bataviensis LMG 21833</name>
    <dbReference type="NCBI Taxonomy" id="1117379"/>
    <lineage>
        <taxon>Bacteria</taxon>
        <taxon>Bacillati</taxon>
        <taxon>Bacillota</taxon>
        <taxon>Bacilli</taxon>
        <taxon>Bacillales</taxon>
        <taxon>Bacillaceae</taxon>
        <taxon>Neobacillus</taxon>
    </lineage>
</organism>
<sequence length="97" mass="10619">MAAAPIIFLVIALAGTIAIAVKVGRSDKLGIDKAEEGIRDFDEDAHWKGGLIYFNRNDPSIFVEKQFGVGWTLNFGNPIGYLIILVPLVIILVISFM</sequence>
<comment type="caution">
    <text evidence="3">The sequence shown here is derived from an EMBL/GenBank/DDBJ whole genome shotgun (WGS) entry which is preliminary data.</text>
</comment>
<keyword evidence="1" id="KW-0812">Transmembrane</keyword>
<gene>
    <name evidence="3" type="ORF">BABA_24861</name>
</gene>
<evidence type="ECO:0000256" key="1">
    <source>
        <dbReference type="SAM" id="Phobius"/>
    </source>
</evidence>
<feature type="transmembrane region" description="Helical" evidence="1">
    <location>
        <begin position="79"/>
        <end position="96"/>
    </location>
</feature>
<evidence type="ECO:0000259" key="2">
    <source>
        <dbReference type="Pfam" id="PF19124"/>
    </source>
</evidence>
<dbReference type="EMBL" id="AJLS01000181">
    <property type="protein sequence ID" value="EKN62710.1"/>
    <property type="molecule type" value="Genomic_DNA"/>
</dbReference>
<accession>K6BUV9</accession>
<protein>
    <recommendedName>
        <fullName evidence="2">DUF5808 domain-containing protein</fullName>
    </recommendedName>
</protein>
<keyword evidence="4" id="KW-1185">Reference proteome</keyword>
<dbReference type="Pfam" id="PF19124">
    <property type="entry name" value="DUF5808"/>
    <property type="match status" value="1"/>
</dbReference>
<dbReference type="InterPro" id="IPR043831">
    <property type="entry name" value="DUF5808"/>
</dbReference>
<keyword evidence="1" id="KW-0472">Membrane</keyword>
<dbReference type="Proteomes" id="UP000006316">
    <property type="component" value="Unassembled WGS sequence"/>
</dbReference>
<evidence type="ECO:0000313" key="4">
    <source>
        <dbReference type="Proteomes" id="UP000006316"/>
    </source>
</evidence>
<evidence type="ECO:0000313" key="3">
    <source>
        <dbReference type="EMBL" id="EKN62710.1"/>
    </source>
</evidence>
<dbReference type="eggNOG" id="COG4194">
    <property type="taxonomic scope" value="Bacteria"/>
</dbReference>
<dbReference type="RefSeq" id="WP_007087961.1">
    <property type="nucleotide sequence ID" value="NZ_AJLS01000181.1"/>
</dbReference>
<dbReference type="AlphaFoldDB" id="K6BUV9"/>
<proteinExistence type="predicted"/>